<dbReference type="EMBL" id="DSLA01000001">
    <property type="protein sequence ID" value="HEH34564.1"/>
    <property type="molecule type" value="Genomic_DNA"/>
</dbReference>
<comment type="similarity">
    <text evidence="1">Belongs to the universal stress protein A family.</text>
</comment>
<organism evidence="3">
    <name type="scientific">Archaeoglobus fulgidus</name>
    <dbReference type="NCBI Taxonomy" id="2234"/>
    <lineage>
        <taxon>Archaea</taxon>
        <taxon>Methanobacteriati</taxon>
        <taxon>Methanobacteriota</taxon>
        <taxon>Archaeoglobi</taxon>
        <taxon>Archaeoglobales</taxon>
        <taxon>Archaeoglobaceae</taxon>
        <taxon>Archaeoglobus</taxon>
    </lineage>
</organism>
<dbReference type="Pfam" id="PF00582">
    <property type="entry name" value="Usp"/>
    <property type="match status" value="2"/>
</dbReference>
<reference evidence="3" key="1">
    <citation type="journal article" date="2020" name="mSystems">
        <title>Genome- and Community-Level Interaction Insights into Carbon Utilization and Element Cycling Functions of Hydrothermarchaeota in Hydrothermal Sediment.</title>
        <authorList>
            <person name="Zhou Z."/>
            <person name="Liu Y."/>
            <person name="Xu W."/>
            <person name="Pan J."/>
            <person name="Luo Z.H."/>
            <person name="Li M."/>
        </authorList>
    </citation>
    <scope>NUCLEOTIDE SEQUENCE [LARGE SCALE GENOMIC DNA]</scope>
    <source>
        <strain evidence="3">SpSt-26</strain>
    </source>
</reference>
<dbReference type="CDD" id="cd00293">
    <property type="entry name" value="USP-like"/>
    <property type="match status" value="2"/>
</dbReference>
<proteinExistence type="inferred from homology"/>
<dbReference type="InterPro" id="IPR014729">
    <property type="entry name" value="Rossmann-like_a/b/a_fold"/>
</dbReference>
<name>A0A7J2THD1_ARCFL</name>
<protein>
    <submittedName>
        <fullName evidence="3">Universal stress protein</fullName>
    </submittedName>
</protein>
<feature type="domain" description="UspA" evidence="2">
    <location>
        <begin position="202"/>
        <end position="279"/>
    </location>
</feature>
<evidence type="ECO:0000313" key="3">
    <source>
        <dbReference type="EMBL" id="HEH34564.1"/>
    </source>
</evidence>
<comment type="caution">
    <text evidence="3">The sequence shown here is derived from an EMBL/GenBank/DDBJ whole genome shotgun (WGS) entry which is preliminary data.</text>
</comment>
<dbReference type="PANTHER" id="PTHR46268:SF6">
    <property type="entry name" value="UNIVERSAL STRESS PROTEIN UP12"/>
    <property type="match status" value="1"/>
</dbReference>
<feature type="domain" description="UspA" evidence="2">
    <location>
        <begin position="5"/>
        <end position="143"/>
    </location>
</feature>
<dbReference type="InterPro" id="IPR006016">
    <property type="entry name" value="UspA"/>
</dbReference>
<gene>
    <name evidence="3" type="ORF">ENP88_00070</name>
</gene>
<dbReference type="Gene3D" id="3.40.50.620">
    <property type="entry name" value="HUPs"/>
    <property type="match status" value="2"/>
</dbReference>
<accession>A0A7J2THD1</accession>
<dbReference type="PRINTS" id="PR01438">
    <property type="entry name" value="UNVRSLSTRESS"/>
</dbReference>
<evidence type="ECO:0000256" key="1">
    <source>
        <dbReference type="ARBA" id="ARBA00008791"/>
    </source>
</evidence>
<dbReference type="AlphaFoldDB" id="A0A7J2THD1"/>
<dbReference type="SUPFAM" id="SSF52402">
    <property type="entry name" value="Adenine nucleotide alpha hydrolases-like"/>
    <property type="match status" value="2"/>
</dbReference>
<sequence length="281" mass="31144">MVSLEKMLFPTDFSSYSLIVTEFLEDLRTAGVKEVGILFVVNTSKLSVVSGGFDPMKYVELEEKRAEEEMPKVVEKIENAGLKAEVIKPYPSGDPVTEILKFSKSYDFIAVGARGKGIFKEVLLGSVSEGVVRKSEIPVYVFKSKTEISEFGVKCYKPCEYLFNRILVAYDFSKHSQKALDYAREIAKKTGGEIILLHVYEEEQRDLKEVADELRAQGIKVLEMSATGSPTKVILSKQAEMDATTIFIGSRGLSLFKSIAMGSVSDSVVRMSEVPVFVSKG</sequence>
<dbReference type="PANTHER" id="PTHR46268">
    <property type="entry name" value="STRESS RESPONSE PROTEIN NHAX"/>
    <property type="match status" value="1"/>
</dbReference>
<dbReference type="InterPro" id="IPR006015">
    <property type="entry name" value="Universal_stress_UspA"/>
</dbReference>
<evidence type="ECO:0000259" key="2">
    <source>
        <dbReference type="Pfam" id="PF00582"/>
    </source>
</evidence>